<protein>
    <recommendedName>
        <fullName evidence="4">Glycosyl transferase family 2</fullName>
    </recommendedName>
</protein>
<gene>
    <name evidence="2" type="ORF">NZD86_03965</name>
</gene>
<accession>A0ABY6Z4T6</accession>
<evidence type="ECO:0000313" key="3">
    <source>
        <dbReference type="Proteomes" id="UP001164803"/>
    </source>
</evidence>
<organism evidence="2 3">
    <name type="scientific">Alicyclobacillus dauci</name>
    <dbReference type="NCBI Taxonomy" id="1475485"/>
    <lineage>
        <taxon>Bacteria</taxon>
        <taxon>Bacillati</taxon>
        <taxon>Bacillota</taxon>
        <taxon>Bacilli</taxon>
        <taxon>Bacillales</taxon>
        <taxon>Alicyclobacillaceae</taxon>
        <taxon>Alicyclobacillus</taxon>
    </lineage>
</organism>
<evidence type="ECO:0000313" key="2">
    <source>
        <dbReference type="EMBL" id="WAH37678.1"/>
    </source>
</evidence>
<reference evidence="2" key="1">
    <citation type="submission" date="2022-08" db="EMBL/GenBank/DDBJ databases">
        <title>Alicyclobacillus dauci DSM2870, complete genome.</title>
        <authorList>
            <person name="Wang Q."/>
            <person name="Cai R."/>
            <person name="Wang Z."/>
        </authorList>
    </citation>
    <scope>NUCLEOTIDE SEQUENCE</scope>
    <source>
        <strain evidence="2">DSM 28700</strain>
    </source>
</reference>
<keyword evidence="1" id="KW-0472">Membrane</keyword>
<sequence length="136" mass="16000">MWAQLIVWTLAIYGTLMIVRHLFSWLGQRHEQKRSVYFVLVTENAEWDVEGVLRRLIHKCRNMEFPTRLYVIDVNSTDLTIPIVERLSERYMHIELVPAATYDEALQLAEQVGEKTNTIRCILQLRSRGQLTTIVK</sequence>
<dbReference type="EMBL" id="CP104064">
    <property type="protein sequence ID" value="WAH37678.1"/>
    <property type="molecule type" value="Genomic_DNA"/>
</dbReference>
<keyword evidence="1" id="KW-0812">Transmembrane</keyword>
<proteinExistence type="predicted"/>
<feature type="transmembrane region" description="Helical" evidence="1">
    <location>
        <begin position="6"/>
        <end position="26"/>
    </location>
</feature>
<keyword evidence="1" id="KW-1133">Transmembrane helix</keyword>
<evidence type="ECO:0000256" key="1">
    <source>
        <dbReference type="SAM" id="Phobius"/>
    </source>
</evidence>
<name>A0ABY6Z4T6_9BACL</name>
<dbReference type="RefSeq" id="WP_268045195.1">
    <property type="nucleotide sequence ID" value="NZ_CP104064.1"/>
</dbReference>
<evidence type="ECO:0008006" key="4">
    <source>
        <dbReference type="Google" id="ProtNLM"/>
    </source>
</evidence>
<keyword evidence="3" id="KW-1185">Reference proteome</keyword>
<dbReference type="Proteomes" id="UP001164803">
    <property type="component" value="Chromosome"/>
</dbReference>